<organism evidence="3 4">
    <name type="scientific">Choiromyces venosus 120613-1</name>
    <dbReference type="NCBI Taxonomy" id="1336337"/>
    <lineage>
        <taxon>Eukaryota</taxon>
        <taxon>Fungi</taxon>
        <taxon>Dikarya</taxon>
        <taxon>Ascomycota</taxon>
        <taxon>Pezizomycotina</taxon>
        <taxon>Pezizomycetes</taxon>
        <taxon>Pezizales</taxon>
        <taxon>Tuberaceae</taxon>
        <taxon>Choiromyces</taxon>
    </lineage>
</organism>
<evidence type="ECO:0000313" key="3">
    <source>
        <dbReference type="EMBL" id="RPA89506.1"/>
    </source>
</evidence>
<evidence type="ECO:0000256" key="1">
    <source>
        <dbReference type="SAM" id="Coils"/>
    </source>
</evidence>
<keyword evidence="1" id="KW-0175">Coiled coil</keyword>
<protein>
    <submittedName>
        <fullName evidence="3">Uncharacterized protein</fullName>
    </submittedName>
</protein>
<dbReference type="EMBL" id="ML120575">
    <property type="protein sequence ID" value="RPA89506.1"/>
    <property type="molecule type" value="Genomic_DNA"/>
</dbReference>
<dbReference type="AlphaFoldDB" id="A0A3N4IUN4"/>
<gene>
    <name evidence="3" type="ORF">L873DRAFT_1796059</name>
</gene>
<evidence type="ECO:0000313" key="4">
    <source>
        <dbReference type="Proteomes" id="UP000276215"/>
    </source>
</evidence>
<name>A0A3N4IUN4_9PEZI</name>
<sequence length="191" mass="20825">MFSHNLVLYSSFALKTFITFDGFGDPTTPPQGTRWTTITSESSLSPIFTWPQGPPSLKRQCSNTSSSLSVIEEQYLAAILGAPYFYSLYVKLAMEAGLKNLSLNSSTLIFLKMIDTLQADYRKSIDGLQEEIDVLNSELDQLQVPAAQPPTTIKSSPDTNVAPESTSAPAQTLHPTFAPALPLLVPLLGRQ</sequence>
<reference evidence="3 4" key="1">
    <citation type="journal article" date="2018" name="Nat. Ecol. Evol.">
        <title>Pezizomycetes genomes reveal the molecular basis of ectomycorrhizal truffle lifestyle.</title>
        <authorList>
            <person name="Murat C."/>
            <person name="Payen T."/>
            <person name="Noel B."/>
            <person name="Kuo A."/>
            <person name="Morin E."/>
            <person name="Chen J."/>
            <person name="Kohler A."/>
            <person name="Krizsan K."/>
            <person name="Balestrini R."/>
            <person name="Da Silva C."/>
            <person name="Montanini B."/>
            <person name="Hainaut M."/>
            <person name="Levati E."/>
            <person name="Barry K.W."/>
            <person name="Belfiori B."/>
            <person name="Cichocki N."/>
            <person name="Clum A."/>
            <person name="Dockter R.B."/>
            <person name="Fauchery L."/>
            <person name="Guy J."/>
            <person name="Iotti M."/>
            <person name="Le Tacon F."/>
            <person name="Lindquist E.A."/>
            <person name="Lipzen A."/>
            <person name="Malagnac F."/>
            <person name="Mello A."/>
            <person name="Molinier V."/>
            <person name="Miyauchi S."/>
            <person name="Poulain J."/>
            <person name="Riccioni C."/>
            <person name="Rubini A."/>
            <person name="Sitrit Y."/>
            <person name="Splivallo R."/>
            <person name="Traeger S."/>
            <person name="Wang M."/>
            <person name="Zifcakova L."/>
            <person name="Wipf D."/>
            <person name="Zambonelli A."/>
            <person name="Paolocci F."/>
            <person name="Nowrousian M."/>
            <person name="Ottonello S."/>
            <person name="Baldrian P."/>
            <person name="Spatafora J.W."/>
            <person name="Henrissat B."/>
            <person name="Nagy L.G."/>
            <person name="Aury J.M."/>
            <person name="Wincker P."/>
            <person name="Grigoriev I.V."/>
            <person name="Bonfante P."/>
            <person name="Martin F.M."/>
        </authorList>
    </citation>
    <scope>NUCLEOTIDE SEQUENCE [LARGE SCALE GENOMIC DNA]</scope>
    <source>
        <strain evidence="3 4">120613-1</strain>
    </source>
</reference>
<feature type="coiled-coil region" evidence="1">
    <location>
        <begin position="118"/>
        <end position="145"/>
    </location>
</feature>
<keyword evidence="4" id="KW-1185">Reference proteome</keyword>
<proteinExistence type="predicted"/>
<feature type="region of interest" description="Disordered" evidence="2">
    <location>
        <begin position="148"/>
        <end position="170"/>
    </location>
</feature>
<feature type="compositionally biased region" description="Polar residues" evidence="2">
    <location>
        <begin position="149"/>
        <end position="170"/>
    </location>
</feature>
<accession>A0A3N4IUN4</accession>
<evidence type="ECO:0000256" key="2">
    <source>
        <dbReference type="SAM" id="MobiDB-lite"/>
    </source>
</evidence>
<dbReference type="Proteomes" id="UP000276215">
    <property type="component" value="Unassembled WGS sequence"/>
</dbReference>